<dbReference type="NCBIfam" id="NF003037">
    <property type="entry name" value="PRK03932.1"/>
    <property type="match status" value="1"/>
</dbReference>
<comment type="caution">
    <text evidence="11">The sequence shown here is derived from an EMBL/GenBank/DDBJ whole genome shotgun (WGS) entry which is preliminary data.</text>
</comment>
<evidence type="ECO:0000313" key="11">
    <source>
        <dbReference type="EMBL" id="RIA84787.1"/>
    </source>
</evidence>
<gene>
    <name evidence="11" type="ORF">C1645_831776</name>
</gene>
<dbReference type="InterPro" id="IPR045864">
    <property type="entry name" value="aa-tRNA-synth_II/BPL/LPL"/>
</dbReference>
<dbReference type="GO" id="GO:0004816">
    <property type="term" value="F:asparagine-tRNA ligase activity"/>
    <property type="evidence" value="ECO:0007669"/>
    <property type="project" value="UniProtKB-EC"/>
</dbReference>
<evidence type="ECO:0000259" key="10">
    <source>
        <dbReference type="PROSITE" id="PS50862"/>
    </source>
</evidence>
<dbReference type="HAMAP" id="MF_00534">
    <property type="entry name" value="Asn_tRNA_synth"/>
    <property type="match status" value="1"/>
</dbReference>
<protein>
    <recommendedName>
        <fullName evidence="9">Asparagine--tRNA ligase, mitochondrial</fullName>
        <ecNumber evidence="2">6.1.1.22</ecNumber>
    </recommendedName>
    <alternativeName>
        <fullName evidence="8">Asparaginyl-tRNA synthetase</fullName>
    </alternativeName>
</protein>
<dbReference type="EC" id="6.1.1.22" evidence="2"/>
<evidence type="ECO:0000256" key="5">
    <source>
        <dbReference type="ARBA" id="ARBA00022840"/>
    </source>
</evidence>
<name>A0A397SLC9_9GLOM</name>
<dbReference type="InterPro" id="IPR004364">
    <property type="entry name" value="Aa-tRNA-synt_II"/>
</dbReference>
<dbReference type="FunFam" id="3.30.930.10:FF:000016">
    <property type="entry name" value="Asparagine--tRNA ligase"/>
    <property type="match status" value="1"/>
</dbReference>
<evidence type="ECO:0000256" key="6">
    <source>
        <dbReference type="ARBA" id="ARBA00022917"/>
    </source>
</evidence>
<dbReference type="PRINTS" id="PR01042">
    <property type="entry name" value="TRNASYNTHASP"/>
</dbReference>
<dbReference type="InterPro" id="IPR002312">
    <property type="entry name" value="Asp/Asn-tRNA-synth_IIb"/>
</dbReference>
<evidence type="ECO:0000256" key="9">
    <source>
        <dbReference type="ARBA" id="ARBA00068798"/>
    </source>
</evidence>
<dbReference type="Pfam" id="PF01336">
    <property type="entry name" value="tRNA_anti-codon"/>
    <property type="match status" value="1"/>
</dbReference>
<sequence>MGSYFIKRNSLNKLKIFHKNKRLYSKLPSNALPKTIKNIISSPIGVEIQVNGWIRTVRIQKNVSFASINDGSSIKGLQAILSKEDAKKLTTGTCVRLHGVLVDSIGREQIRELQVSKVEILGECDSTYPLQKKNHSMEFLRDITHLRFRSNIFSAILRIRNSTMIGFQKFFQENEFIQVHTPLITTSDCEGGGEVFKLTTANTTQEEFFGKPAYLTVSGQLHAESISSYVPRVYSIGPIFRAENSFTSKHLSEFWMLESEISFITSLSDLYNFIENLIKYIIQFLLNNSYQDIDYFNQSIDKNLLDRLENTLKHPFIIMSYNDAIDILKKNSFNISFGFPLQSDHEKFLSTTYCNSPLFVINYPKEIKPFYMRLNDDNKTVACTDLLFPKIGELVGGSLREERYSILENNILIKGLSLEDYKWYLDLRKFGSVPHGGFGMGIERFLLYITGLDNIKDVIPFPRSAENCKF</sequence>
<dbReference type="GO" id="GO:0003676">
    <property type="term" value="F:nucleic acid binding"/>
    <property type="evidence" value="ECO:0007669"/>
    <property type="project" value="InterPro"/>
</dbReference>
<dbReference type="PANTHER" id="PTHR22594:SF34">
    <property type="entry name" value="ASPARAGINE--TRNA LIGASE, MITOCHONDRIAL-RELATED"/>
    <property type="match status" value="1"/>
</dbReference>
<accession>A0A397SLC9</accession>
<dbReference type="AlphaFoldDB" id="A0A397SLC9"/>
<dbReference type="CDD" id="cd04318">
    <property type="entry name" value="EcAsnRS_like_N"/>
    <property type="match status" value="1"/>
</dbReference>
<evidence type="ECO:0000256" key="8">
    <source>
        <dbReference type="ARBA" id="ARBA00029886"/>
    </source>
</evidence>
<dbReference type="PANTHER" id="PTHR22594">
    <property type="entry name" value="ASPARTYL/LYSYL-TRNA SYNTHETASE"/>
    <property type="match status" value="1"/>
</dbReference>
<dbReference type="Pfam" id="PF00152">
    <property type="entry name" value="tRNA-synt_2"/>
    <property type="match status" value="1"/>
</dbReference>
<dbReference type="CDD" id="cd00776">
    <property type="entry name" value="AsxRS_core"/>
    <property type="match status" value="1"/>
</dbReference>
<evidence type="ECO:0000256" key="7">
    <source>
        <dbReference type="ARBA" id="ARBA00023146"/>
    </source>
</evidence>
<dbReference type="Gene3D" id="2.40.50.140">
    <property type="entry name" value="Nucleic acid-binding proteins"/>
    <property type="match status" value="1"/>
</dbReference>
<dbReference type="Proteomes" id="UP000265703">
    <property type="component" value="Unassembled WGS sequence"/>
</dbReference>
<dbReference type="InterPro" id="IPR004365">
    <property type="entry name" value="NA-bd_OB_tRNA"/>
</dbReference>
<dbReference type="PROSITE" id="PS50862">
    <property type="entry name" value="AA_TRNA_LIGASE_II"/>
    <property type="match status" value="1"/>
</dbReference>
<dbReference type="GO" id="GO:0005524">
    <property type="term" value="F:ATP binding"/>
    <property type="evidence" value="ECO:0007669"/>
    <property type="project" value="UniProtKB-KW"/>
</dbReference>
<keyword evidence="5" id="KW-0067">ATP-binding</keyword>
<dbReference type="SUPFAM" id="SSF50249">
    <property type="entry name" value="Nucleic acid-binding proteins"/>
    <property type="match status" value="1"/>
</dbReference>
<organism evidence="11 12">
    <name type="scientific">Glomus cerebriforme</name>
    <dbReference type="NCBI Taxonomy" id="658196"/>
    <lineage>
        <taxon>Eukaryota</taxon>
        <taxon>Fungi</taxon>
        <taxon>Fungi incertae sedis</taxon>
        <taxon>Mucoromycota</taxon>
        <taxon>Glomeromycotina</taxon>
        <taxon>Glomeromycetes</taxon>
        <taxon>Glomerales</taxon>
        <taxon>Glomeraceae</taxon>
        <taxon>Glomus</taxon>
    </lineage>
</organism>
<keyword evidence="3 11" id="KW-0436">Ligase</keyword>
<keyword evidence="4" id="KW-0547">Nucleotide-binding</keyword>
<dbReference type="STRING" id="658196.A0A397SLC9"/>
<feature type="domain" description="Aminoacyl-transfer RNA synthetases class-II family profile" evidence="10">
    <location>
        <begin position="157"/>
        <end position="460"/>
    </location>
</feature>
<proteinExistence type="inferred from homology"/>
<dbReference type="InterPro" id="IPR006195">
    <property type="entry name" value="aa-tRNA-synth_II"/>
</dbReference>
<dbReference type="InterPro" id="IPR012340">
    <property type="entry name" value="NA-bd_OB-fold"/>
</dbReference>
<comment type="similarity">
    <text evidence="1">Belongs to the class-II aminoacyl-tRNA synthetase family.</text>
</comment>
<evidence type="ECO:0000256" key="1">
    <source>
        <dbReference type="ARBA" id="ARBA00008226"/>
    </source>
</evidence>
<dbReference type="GO" id="GO:0005739">
    <property type="term" value="C:mitochondrion"/>
    <property type="evidence" value="ECO:0007669"/>
    <property type="project" value="TreeGrafter"/>
</dbReference>
<evidence type="ECO:0000256" key="4">
    <source>
        <dbReference type="ARBA" id="ARBA00022741"/>
    </source>
</evidence>
<dbReference type="SUPFAM" id="SSF55681">
    <property type="entry name" value="Class II aaRS and biotin synthetases"/>
    <property type="match status" value="1"/>
</dbReference>
<evidence type="ECO:0000256" key="2">
    <source>
        <dbReference type="ARBA" id="ARBA00012816"/>
    </source>
</evidence>
<keyword evidence="12" id="KW-1185">Reference proteome</keyword>
<dbReference type="OrthoDB" id="1931232at2759"/>
<dbReference type="GO" id="GO:0006421">
    <property type="term" value="P:asparaginyl-tRNA aminoacylation"/>
    <property type="evidence" value="ECO:0007669"/>
    <property type="project" value="InterPro"/>
</dbReference>
<keyword evidence="7" id="KW-0030">Aminoacyl-tRNA synthetase</keyword>
<dbReference type="NCBIfam" id="TIGR00457">
    <property type="entry name" value="asnS"/>
    <property type="match status" value="1"/>
</dbReference>
<dbReference type="EMBL" id="QKYT01000469">
    <property type="protein sequence ID" value="RIA84787.1"/>
    <property type="molecule type" value="Genomic_DNA"/>
</dbReference>
<evidence type="ECO:0000313" key="12">
    <source>
        <dbReference type="Proteomes" id="UP000265703"/>
    </source>
</evidence>
<keyword evidence="6" id="KW-0648">Protein biosynthesis</keyword>
<reference evidence="11 12" key="1">
    <citation type="submission" date="2018-06" db="EMBL/GenBank/DDBJ databases">
        <title>Comparative genomics reveals the genomic features of Rhizophagus irregularis, R. cerebriforme, R. diaphanum and Gigaspora rosea, and their symbiotic lifestyle signature.</title>
        <authorList>
            <person name="Morin E."/>
            <person name="San Clemente H."/>
            <person name="Chen E.C.H."/>
            <person name="De La Providencia I."/>
            <person name="Hainaut M."/>
            <person name="Kuo A."/>
            <person name="Kohler A."/>
            <person name="Murat C."/>
            <person name="Tang N."/>
            <person name="Roy S."/>
            <person name="Loubradou J."/>
            <person name="Henrissat B."/>
            <person name="Grigoriev I.V."/>
            <person name="Corradi N."/>
            <person name="Roux C."/>
            <person name="Martin F.M."/>
        </authorList>
    </citation>
    <scope>NUCLEOTIDE SEQUENCE [LARGE SCALE GENOMIC DNA]</scope>
    <source>
        <strain evidence="11 12">DAOM 227022</strain>
    </source>
</reference>
<dbReference type="InterPro" id="IPR004522">
    <property type="entry name" value="Asn-tRNA-ligase"/>
</dbReference>
<evidence type="ECO:0000256" key="3">
    <source>
        <dbReference type="ARBA" id="ARBA00022598"/>
    </source>
</evidence>
<dbReference type="Gene3D" id="3.30.930.10">
    <property type="entry name" value="Bira Bifunctional Protein, Domain 2"/>
    <property type="match status" value="1"/>
</dbReference>